<name>A0A388TEL9_TERA1</name>
<reference evidence="1 2" key="1">
    <citation type="journal article" date="2019" name="ISME J.">
        <title>Genome analyses of uncultured TG2/ZB3 bacteria in 'Margulisbacteria' specifically attached to ectosymbiotic spirochetes of protists in the termite gut.</title>
        <authorList>
            <person name="Utami Y.D."/>
            <person name="Kuwahara H."/>
            <person name="Igai K."/>
            <person name="Murakami T."/>
            <person name="Sugaya K."/>
            <person name="Morikawa T."/>
            <person name="Nagura Y."/>
            <person name="Yuki M."/>
            <person name="Deevong P."/>
            <person name="Inoue T."/>
            <person name="Kihara K."/>
            <person name="Lo N."/>
            <person name="Yamada A."/>
            <person name="Ohkuma M."/>
            <person name="Hongoh Y."/>
        </authorList>
    </citation>
    <scope>NUCLEOTIDE SEQUENCE [LARGE SCALE GENOMIC DNA]</scope>
    <source>
        <strain evidence="1">NkOx7-01</strain>
    </source>
</reference>
<keyword evidence="2" id="KW-1185">Reference proteome</keyword>
<protein>
    <submittedName>
        <fullName evidence="1">Uncharacterized protein</fullName>
    </submittedName>
</protein>
<sequence length="21" mass="2141">GLRRAASAAYNIPAEAARVAL</sequence>
<proteinExistence type="predicted"/>
<dbReference type="Proteomes" id="UP000269352">
    <property type="component" value="Unassembled WGS sequence"/>
</dbReference>
<feature type="non-terminal residue" evidence="1">
    <location>
        <position position="1"/>
    </location>
</feature>
<evidence type="ECO:0000313" key="1">
    <source>
        <dbReference type="EMBL" id="GBR75237.1"/>
    </source>
</evidence>
<gene>
    <name evidence="1" type="ORF">NO1_2256</name>
</gene>
<dbReference type="AlphaFoldDB" id="A0A388TEL9"/>
<dbReference type="EMBL" id="BGZN01000205">
    <property type="protein sequence ID" value="GBR75237.1"/>
    <property type="molecule type" value="Genomic_DNA"/>
</dbReference>
<accession>A0A388TEL9</accession>
<comment type="caution">
    <text evidence="1">The sequence shown here is derived from an EMBL/GenBank/DDBJ whole genome shotgun (WGS) entry which is preliminary data.</text>
</comment>
<evidence type="ECO:0000313" key="2">
    <source>
        <dbReference type="Proteomes" id="UP000269352"/>
    </source>
</evidence>
<organism evidence="1 2">
    <name type="scientific">Termititenax aidoneus</name>
    <dbReference type="NCBI Taxonomy" id="2218524"/>
    <lineage>
        <taxon>Bacteria</taxon>
        <taxon>Bacillati</taxon>
        <taxon>Candidatus Margulisiibacteriota</taxon>
        <taxon>Candidatus Termititenacia</taxon>
        <taxon>Candidatus Termititenacales</taxon>
        <taxon>Candidatus Termititenacaceae</taxon>
        <taxon>Candidatus Termititenax</taxon>
    </lineage>
</organism>